<reference evidence="2" key="1">
    <citation type="journal article" date="2018" name="Nat. Microbiol.">
        <title>Leveraging single-cell genomics to expand the fungal tree of life.</title>
        <authorList>
            <person name="Ahrendt S.R."/>
            <person name="Quandt C.A."/>
            <person name="Ciobanu D."/>
            <person name="Clum A."/>
            <person name="Salamov A."/>
            <person name="Andreopoulos B."/>
            <person name="Cheng J.F."/>
            <person name="Woyke T."/>
            <person name="Pelin A."/>
            <person name="Henrissat B."/>
            <person name="Reynolds N.K."/>
            <person name="Benny G.L."/>
            <person name="Smith M.E."/>
            <person name="James T.Y."/>
            <person name="Grigoriev I.V."/>
        </authorList>
    </citation>
    <scope>NUCLEOTIDE SEQUENCE [LARGE SCALE GENOMIC DNA]</scope>
    <source>
        <strain evidence="2">Baker2002</strain>
    </source>
</reference>
<keyword evidence="2" id="KW-1185">Reference proteome</keyword>
<dbReference type="OrthoDB" id="4090326at2759"/>
<accession>A0A4P9Z7X8</accession>
<organism evidence="1 2">
    <name type="scientific">Metschnikowia bicuspidata</name>
    <dbReference type="NCBI Taxonomy" id="27322"/>
    <lineage>
        <taxon>Eukaryota</taxon>
        <taxon>Fungi</taxon>
        <taxon>Dikarya</taxon>
        <taxon>Ascomycota</taxon>
        <taxon>Saccharomycotina</taxon>
        <taxon>Pichiomycetes</taxon>
        <taxon>Metschnikowiaceae</taxon>
        <taxon>Metschnikowia</taxon>
    </lineage>
</organism>
<dbReference type="Proteomes" id="UP000268321">
    <property type="component" value="Unassembled WGS sequence"/>
</dbReference>
<proteinExistence type="predicted"/>
<evidence type="ECO:0000313" key="2">
    <source>
        <dbReference type="Proteomes" id="UP000268321"/>
    </source>
</evidence>
<dbReference type="EMBL" id="ML004588">
    <property type="protein sequence ID" value="RKP28787.1"/>
    <property type="molecule type" value="Genomic_DNA"/>
</dbReference>
<dbReference type="AlphaFoldDB" id="A0A4P9Z7X8"/>
<name>A0A4P9Z7X8_9ASCO</name>
<sequence length="65" mass="7354">MMFLTGKNLVLYNNGIKPHSDTVYKKIKLRFYEASGTISTFGSNYAINFEGISVKNLKLHAQKVL</sequence>
<evidence type="ECO:0000313" key="1">
    <source>
        <dbReference type="EMBL" id="RKP28787.1"/>
    </source>
</evidence>
<gene>
    <name evidence="1" type="ORF">METBISCDRAFT_28780</name>
</gene>
<protein>
    <submittedName>
        <fullName evidence="1">Uncharacterized protein</fullName>
    </submittedName>
</protein>